<protein>
    <submittedName>
        <fullName evidence="1">Uncharacterized protein</fullName>
    </submittedName>
</protein>
<accession>A0A172Y7C7</accession>
<evidence type="ECO:0000313" key="2">
    <source>
        <dbReference type="Proteomes" id="UP000077603"/>
    </source>
</evidence>
<organism evidence="1 2">
    <name type="scientific">Brevundimonas naejangsanensis</name>
    <dbReference type="NCBI Taxonomy" id="588932"/>
    <lineage>
        <taxon>Bacteria</taxon>
        <taxon>Pseudomonadati</taxon>
        <taxon>Pseudomonadota</taxon>
        <taxon>Alphaproteobacteria</taxon>
        <taxon>Caulobacterales</taxon>
        <taxon>Caulobacteraceae</taxon>
        <taxon>Brevundimonas</taxon>
    </lineage>
</organism>
<name>A0A172Y7C7_9CAUL</name>
<keyword evidence="2" id="KW-1185">Reference proteome</keyword>
<dbReference type="OrthoDB" id="7205482at2"/>
<dbReference type="KEGG" id="bne:DA69_09480"/>
<sequence length="162" mass="17736">MTPVQLALQFALLAFSLAGLFLLLWRGRTWDRAAAGVVLMALTLSYAVDDASPQGFEFGVVIIDTTAFLALWLIAERAGRWWIVMAAALHLVSTLVYVAPFLTSTSLAWAAMTLIWVLWFLTSLTFFFGVWEIEAARRFAFGGRHGSTVDDGGGPRAASSME</sequence>
<dbReference type="Proteomes" id="UP000077603">
    <property type="component" value="Chromosome"/>
</dbReference>
<gene>
    <name evidence="1" type="ORF">DA69_09480</name>
</gene>
<proteinExistence type="predicted"/>
<dbReference type="AlphaFoldDB" id="A0A172Y7C7"/>
<reference evidence="1 2" key="1">
    <citation type="journal article" date="2014" name="Genome Announc.">
        <title>Genome Sequence of a Promising Hydrogen-Producing Facultative Anaerobic Bacterium, Brevundimonas naejangsanensis Strain B1.</title>
        <authorList>
            <person name="Su H."/>
            <person name="Zhang T."/>
            <person name="Bao M."/>
            <person name="Jiang Y."/>
            <person name="Wang Y."/>
            <person name="Tan T."/>
        </authorList>
    </citation>
    <scope>NUCLEOTIDE SEQUENCE [LARGE SCALE GENOMIC DNA]</scope>
    <source>
        <strain evidence="1 2">B1</strain>
    </source>
</reference>
<dbReference type="STRING" id="588932.DA69_09480"/>
<dbReference type="EMBL" id="CP015614">
    <property type="protein sequence ID" value="ANF54955.1"/>
    <property type="molecule type" value="Genomic_DNA"/>
</dbReference>
<dbReference type="RefSeq" id="WP_025978484.1">
    <property type="nucleotide sequence ID" value="NZ_CP015614.1"/>
</dbReference>
<evidence type="ECO:0000313" key="1">
    <source>
        <dbReference type="EMBL" id="ANF54955.1"/>
    </source>
</evidence>